<dbReference type="InterPro" id="IPR003609">
    <property type="entry name" value="Pan_app"/>
</dbReference>
<dbReference type="FunFam" id="2.90.10.10:FF:000003">
    <property type="entry name" value="G-type lectin S-receptor-like serine/threonine-protein kinase"/>
    <property type="match status" value="1"/>
</dbReference>
<dbReference type="InterPro" id="IPR035446">
    <property type="entry name" value="SLSG/EP1"/>
</dbReference>
<dbReference type="CDD" id="cd00028">
    <property type="entry name" value="B_lectin"/>
    <property type="match status" value="1"/>
</dbReference>
<dbReference type="Pfam" id="PF00954">
    <property type="entry name" value="S_locus_glycop"/>
    <property type="match status" value="1"/>
</dbReference>
<evidence type="ECO:0000259" key="14">
    <source>
        <dbReference type="PROSITE" id="PS50927"/>
    </source>
</evidence>
<evidence type="ECO:0000256" key="7">
    <source>
        <dbReference type="ARBA" id="ARBA00022729"/>
    </source>
</evidence>
<dbReference type="CDD" id="cd01098">
    <property type="entry name" value="PAN_AP_plant"/>
    <property type="match status" value="1"/>
</dbReference>
<dbReference type="InterPro" id="IPR000858">
    <property type="entry name" value="S_locus_glycoprot_dom"/>
</dbReference>
<keyword evidence="3" id="KW-0472">Membrane</keyword>
<sequence length="441" mass="49103">MFHSFTTLKKIALADTRTHMGKVRFSFACLLLFAVLLRFSYAAITTETSLSIGQTLSSSNGVYELGFFSPNNSQNLYVGIWFKGITPRTVVWVANRETPVTDSTANLTISSNGSLVLLDGKRDVGWSTGETFASNGSRAELSDTGDLIVTDEVSGRPLWQSFEHLGDTLLPYSSVMYNLATGEKRVLTSWKSHTDPSPGEFVGQITTQVPSQLLTTRGSKPYWRSGPWAKIRFTGIPVMDESYTNPFSLQQDANSAYFSHSQSNTIRYATLTSEGSAKIYYRNGTDWVLNFEAPVNFCDHYGVCGPFGLCVMSVPPKCKCFKGFIPKYNEEWKRGNWTGGCVRRTELLCQGNSTSKDADVFHTFANVKPPDFYEFAASSETAEDCYQSCLHNCSCLAFAYIHGIGCLMWNQELIFMELFLQFSARGELISIRLARSEMGLP</sequence>
<dbReference type="GO" id="GO:0030246">
    <property type="term" value="F:carbohydrate binding"/>
    <property type="evidence" value="ECO:0007669"/>
    <property type="project" value="UniProtKB-KW"/>
</dbReference>
<dbReference type="EMBL" id="GEVL01012601">
    <property type="protein sequence ID" value="JAU64740.1"/>
    <property type="molecule type" value="Transcribed_RNA"/>
</dbReference>
<evidence type="ECO:0000256" key="6">
    <source>
        <dbReference type="ARBA" id="ARBA00022679"/>
    </source>
</evidence>
<dbReference type="SUPFAM" id="SSF51110">
    <property type="entry name" value="alpha-D-mannose-specific plant lectins"/>
    <property type="match status" value="1"/>
</dbReference>
<feature type="domain" description="Bulb-type lectin" evidence="14">
    <location>
        <begin position="41"/>
        <end position="162"/>
    </location>
</feature>
<evidence type="ECO:0000256" key="3">
    <source>
        <dbReference type="ARBA" id="ARBA00022475"/>
    </source>
</evidence>
<keyword evidence="7" id="KW-0732">Signal</keyword>
<keyword evidence="12" id="KW-1015">Disulfide bond</keyword>
<dbReference type="Gene3D" id="2.90.10.10">
    <property type="entry name" value="Bulb-type lectin domain"/>
    <property type="match status" value="1"/>
</dbReference>
<keyword evidence="5" id="KW-0245">EGF-like domain</keyword>
<gene>
    <name evidence="16" type="ORF">LE_TR4476_c1_g1_i1_g.14656</name>
</gene>
<evidence type="ECO:0000256" key="2">
    <source>
        <dbReference type="ARBA" id="ARBA00004251"/>
    </source>
</evidence>
<dbReference type="InterPro" id="IPR001480">
    <property type="entry name" value="Bulb-type_lectin_dom"/>
</dbReference>
<keyword evidence="4" id="KW-0723">Serine/threonine-protein kinase</keyword>
<dbReference type="AlphaFoldDB" id="A0A1J3HDE8"/>
<protein>
    <submittedName>
        <fullName evidence="16">G-type lectin S-receptor-like serine/threonine-protein kinase</fullName>
    </submittedName>
</protein>
<dbReference type="SMART" id="SM00108">
    <property type="entry name" value="B_lectin"/>
    <property type="match status" value="1"/>
</dbReference>
<evidence type="ECO:0000259" key="15">
    <source>
        <dbReference type="PROSITE" id="PS50948"/>
    </source>
</evidence>
<dbReference type="PIRSF" id="PIRSF002686">
    <property type="entry name" value="SLG"/>
    <property type="match status" value="1"/>
</dbReference>
<keyword evidence="6" id="KW-0808">Transferase</keyword>
<evidence type="ECO:0000256" key="5">
    <source>
        <dbReference type="ARBA" id="ARBA00022536"/>
    </source>
</evidence>
<evidence type="ECO:0000256" key="8">
    <source>
        <dbReference type="ARBA" id="ARBA00022734"/>
    </source>
</evidence>
<evidence type="ECO:0000256" key="12">
    <source>
        <dbReference type="ARBA" id="ARBA00023157"/>
    </source>
</evidence>
<dbReference type="PROSITE" id="PS50927">
    <property type="entry name" value="BULB_LECTIN"/>
    <property type="match status" value="1"/>
</dbReference>
<dbReference type="GO" id="GO:0005524">
    <property type="term" value="F:ATP binding"/>
    <property type="evidence" value="ECO:0007669"/>
    <property type="project" value="UniProtKB-KW"/>
</dbReference>
<evidence type="ECO:0000256" key="1">
    <source>
        <dbReference type="ARBA" id="ARBA00003061"/>
    </source>
</evidence>
<keyword evidence="11" id="KW-0067">ATP-binding</keyword>
<dbReference type="GO" id="GO:0031625">
    <property type="term" value="F:ubiquitin protein ligase binding"/>
    <property type="evidence" value="ECO:0007669"/>
    <property type="project" value="UniProtKB-ARBA"/>
</dbReference>
<dbReference type="PANTHER" id="PTHR32444">
    <property type="entry name" value="BULB-TYPE LECTIN DOMAIN-CONTAINING PROTEIN"/>
    <property type="match status" value="1"/>
</dbReference>
<dbReference type="GO" id="GO:0005886">
    <property type="term" value="C:plasma membrane"/>
    <property type="evidence" value="ECO:0007669"/>
    <property type="project" value="UniProtKB-SubCell"/>
</dbReference>
<keyword evidence="8 16" id="KW-0430">Lectin</keyword>
<dbReference type="Pfam" id="PF08276">
    <property type="entry name" value="PAN_2"/>
    <property type="match status" value="1"/>
</dbReference>
<comment type="function">
    <text evidence="1">Involved in sporophytic self-incompatibility system (the inability of flowering plants to achieve self-fertilization).</text>
</comment>
<keyword evidence="13" id="KW-0325">Glycoprotein</keyword>
<comment type="subcellular location">
    <subcellularLocation>
        <location evidence="2">Cell membrane</location>
        <topology evidence="2">Single-pass type I membrane protein</topology>
    </subcellularLocation>
</comment>
<keyword evidence="16" id="KW-0675">Receptor</keyword>
<dbReference type="Pfam" id="PF01453">
    <property type="entry name" value="B_lectin"/>
    <property type="match status" value="1"/>
</dbReference>
<keyword evidence="10 16" id="KW-0418">Kinase</keyword>
<dbReference type="GO" id="GO:0004674">
    <property type="term" value="F:protein serine/threonine kinase activity"/>
    <property type="evidence" value="ECO:0007669"/>
    <property type="project" value="UniProtKB-KW"/>
</dbReference>
<keyword evidence="3" id="KW-1003">Cell membrane</keyword>
<dbReference type="GO" id="GO:0048544">
    <property type="term" value="P:recognition of pollen"/>
    <property type="evidence" value="ECO:0007669"/>
    <property type="project" value="InterPro"/>
</dbReference>
<evidence type="ECO:0000256" key="9">
    <source>
        <dbReference type="ARBA" id="ARBA00022741"/>
    </source>
</evidence>
<evidence type="ECO:0000256" key="4">
    <source>
        <dbReference type="ARBA" id="ARBA00022527"/>
    </source>
</evidence>
<proteinExistence type="predicted"/>
<organism evidence="16">
    <name type="scientific">Noccaea caerulescens</name>
    <name type="common">Alpine penny-cress</name>
    <name type="synonym">Thlaspi caerulescens</name>
    <dbReference type="NCBI Taxonomy" id="107243"/>
    <lineage>
        <taxon>Eukaryota</taxon>
        <taxon>Viridiplantae</taxon>
        <taxon>Streptophyta</taxon>
        <taxon>Embryophyta</taxon>
        <taxon>Tracheophyta</taxon>
        <taxon>Spermatophyta</taxon>
        <taxon>Magnoliopsida</taxon>
        <taxon>eudicotyledons</taxon>
        <taxon>Gunneridae</taxon>
        <taxon>Pentapetalae</taxon>
        <taxon>rosids</taxon>
        <taxon>malvids</taxon>
        <taxon>Brassicales</taxon>
        <taxon>Brassicaceae</taxon>
        <taxon>Coluteocarpeae</taxon>
        <taxon>Noccaea</taxon>
    </lineage>
</organism>
<evidence type="ECO:0000256" key="11">
    <source>
        <dbReference type="ARBA" id="ARBA00022840"/>
    </source>
</evidence>
<dbReference type="SMART" id="SM00473">
    <property type="entry name" value="PAN_AP"/>
    <property type="match status" value="1"/>
</dbReference>
<dbReference type="PANTHER" id="PTHR32444:SF235">
    <property type="entry name" value="OS01G0783900 PROTEIN"/>
    <property type="match status" value="1"/>
</dbReference>
<dbReference type="InterPro" id="IPR036426">
    <property type="entry name" value="Bulb-type_lectin_dom_sf"/>
</dbReference>
<keyword evidence="9" id="KW-0547">Nucleotide-binding</keyword>
<accession>A0A1J3HDE8</accession>
<dbReference type="PROSITE" id="PS50948">
    <property type="entry name" value="PAN"/>
    <property type="match status" value="1"/>
</dbReference>
<evidence type="ECO:0000256" key="10">
    <source>
        <dbReference type="ARBA" id="ARBA00022777"/>
    </source>
</evidence>
<feature type="domain" description="Apple" evidence="15">
    <location>
        <begin position="349"/>
        <end position="433"/>
    </location>
</feature>
<name>A0A1J3HDE8_NOCCA</name>
<evidence type="ECO:0000256" key="13">
    <source>
        <dbReference type="ARBA" id="ARBA00023180"/>
    </source>
</evidence>
<reference evidence="16" key="1">
    <citation type="submission" date="2016-07" db="EMBL/GenBank/DDBJ databases">
        <title>De novo transcriptome assembly of four accessions of the metal hyperaccumulator plant Noccaea caerulescens.</title>
        <authorList>
            <person name="Blande D."/>
            <person name="Halimaa P."/>
            <person name="Tervahauta A.I."/>
            <person name="Aarts M.G."/>
            <person name="Karenlampi S.O."/>
        </authorList>
    </citation>
    <scope>NUCLEOTIDE SEQUENCE</scope>
</reference>
<evidence type="ECO:0000313" key="16">
    <source>
        <dbReference type="EMBL" id="JAU64740.1"/>
    </source>
</evidence>